<feature type="domain" description="Ig-like" evidence="6">
    <location>
        <begin position="5"/>
        <end position="133"/>
    </location>
</feature>
<dbReference type="InterPro" id="IPR007110">
    <property type="entry name" value="Ig-like_dom"/>
</dbReference>
<dbReference type="OMA" id="GGYYINW"/>
<accession>A0A8C3FL40</accession>
<evidence type="ECO:0000256" key="4">
    <source>
        <dbReference type="SAM" id="MobiDB-lite"/>
    </source>
</evidence>
<keyword evidence="1 5" id="KW-0732">Signal</keyword>
<dbReference type="InterPro" id="IPR013783">
    <property type="entry name" value="Ig-like_fold"/>
</dbReference>
<sequence>MLWAPLIVLLGTWCTGSSSQTVLTQPPSVSVSPGNTVKLSCTMSSGTSISGYHVSWYQQQPGNSPRYLLRHKSDSDKHQGSGVPARFSGSKDTSSNTGYLTISGALTEDEAEYYCAAWKGGSDPHSDTDRSGSETKTCHPSPPEYNEEIRISSFFKTKTLTLMTVKENLEM</sequence>
<feature type="region of interest" description="Disordered" evidence="4">
    <location>
        <begin position="123"/>
        <end position="144"/>
    </location>
</feature>
<dbReference type="Gene3D" id="2.60.40.10">
    <property type="entry name" value="Immunoglobulins"/>
    <property type="match status" value="1"/>
</dbReference>
<dbReference type="GeneTree" id="ENSGT00940000161517"/>
<dbReference type="InterPro" id="IPR050150">
    <property type="entry name" value="IgV_Light_Chain"/>
</dbReference>
<evidence type="ECO:0000256" key="3">
    <source>
        <dbReference type="ARBA" id="ARBA00023319"/>
    </source>
</evidence>
<dbReference type="PROSITE" id="PS50835">
    <property type="entry name" value="IG_LIKE"/>
    <property type="match status" value="1"/>
</dbReference>
<dbReference type="SMART" id="SM00409">
    <property type="entry name" value="IG"/>
    <property type="match status" value="1"/>
</dbReference>
<dbReference type="SMART" id="SM00406">
    <property type="entry name" value="IGv"/>
    <property type="match status" value="1"/>
</dbReference>
<dbReference type="InterPro" id="IPR003599">
    <property type="entry name" value="Ig_sub"/>
</dbReference>
<evidence type="ECO:0000313" key="8">
    <source>
        <dbReference type="Proteomes" id="UP000694380"/>
    </source>
</evidence>
<feature type="signal peptide" evidence="5">
    <location>
        <begin position="1"/>
        <end position="19"/>
    </location>
</feature>
<keyword evidence="3" id="KW-0393">Immunoglobulin domain</keyword>
<proteinExistence type="predicted"/>
<dbReference type="InterPro" id="IPR013106">
    <property type="entry name" value="Ig_V-set"/>
</dbReference>
<name>A0A8C3FL40_CHRPI</name>
<dbReference type="AlphaFoldDB" id="A0A8C3FL40"/>
<organism evidence="7 8">
    <name type="scientific">Chrysemys picta bellii</name>
    <name type="common">Western painted turtle</name>
    <name type="synonym">Emys bellii</name>
    <dbReference type="NCBI Taxonomy" id="8478"/>
    <lineage>
        <taxon>Eukaryota</taxon>
        <taxon>Metazoa</taxon>
        <taxon>Chordata</taxon>
        <taxon>Craniata</taxon>
        <taxon>Vertebrata</taxon>
        <taxon>Euteleostomi</taxon>
        <taxon>Archelosauria</taxon>
        <taxon>Testudinata</taxon>
        <taxon>Testudines</taxon>
        <taxon>Cryptodira</taxon>
        <taxon>Durocryptodira</taxon>
        <taxon>Testudinoidea</taxon>
        <taxon>Emydidae</taxon>
        <taxon>Chrysemys</taxon>
    </lineage>
</organism>
<evidence type="ECO:0000256" key="5">
    <source>
        <dbReference type="SAM" id="SignalP"/>
    </source>
</evidence>
<feature type="compositionally biased region" description="Basic and acidic residues" evidence="4">
    <location>
        <begin position="123"/>
        <end position="137"/>
    </location>
</feature>
<dbReference type="FunFam" id="2.60.40.10:FF:000721">
    <property type="entry name" value="Immunoglobulin lambda variable 5-45"/>
    <property type="match status" value="1"/>
</dbReference>
<dbReference type="InterPro" id="IPR036179">
    <property type="entry name" value="Ig-like_dom_sf"/>
</dbReference>
<keyword evidence="8" id="KW-1185">Reference proteome</keyword>
<dbReference type="PANTHER" id="PTHR23267">
    <property type="entry name" value="IMMUNOGLOBULIN LIGHT CHAIN"/>
    <property type="match status" value="1"/>
</dbReference>
<dbReference type="Pfam" id="PF07686">
    <property type="entry name" value="V-set"/>
    <property type="match status" value="1"/>
</dbReference>
<dbReference type="Ensembl" id="ENSCPBT00000012241.1">
    <property type="protein sequence ID" value="ENSCPBP00000010200.1"/>
    <property type="gene ID" value="ENSCPBG00000007851.1"/>
</dbReference>
<evidence type="ECO:0000256" key="2">
    <source>
        <dbReference type="ARBA" id="ARBA00023157"/>
    </source>
</evidence>
<protein>
    <recommendedName>
        <fullName evidence="6">Ig-like domain-containing protein</fullName>
    </recommendedName>
</protein>
<evidence type="ECO:0000313" key="7">
    <source>
        <dbReference type="Ensembl" id="ENSCPBP00000010200.1"/>
    </source>
</evidence>
<feature type="region of interest" description="Disordered" evidence="4">
    <location>
        <begin position="72"/>
        <end position="94"/>
    </location>
</feature>
<dbReference type="Proteomes" id="UP000694380">
    <property type="component" value="Unplaced"/>
</dbReference>
<evidence type="ECO:0000259" key="6">
    <source>
        <dbReference type="PROSITE" id="PS50835"/>
    </source>
</evidence>
<dbReference type="SUPFAM" id="SSF48726">
    <property type="entry name" value="Immunoglobulin"/>
    <property type="match status" value="1"/>
</dbReference>
<evidence type="ECO:0000256" key="1">
    <source>
        <dbReference type="ARBA" id="ARBA00022729"/>
    </source>
</evidence>
<reference evidence="7" key="1">
    <citation type="submission" date="2025-08" db="UniProtKB">
        <authorList>
            <consortium name="Ensembl"/>
        </authorList>
    </citation>
    <scope>IDENTIFICATION</scope>
</reference>
<reference evidence="7" key="2">
    <citation type="submission" date="2025-09" db="UniProtKB">
        <authorList>
            <consortium name="Ensembl"/>
        </authorList>
    </citation>
    <scope>IDENTIFICATION</scope>
</reference>
<keyword evidence="2" id="KW-1015">Disulfide bond</keyword>
<feature type="chain" id="PRO_5034428230" description="Ig-like domain-containing protein" evidence="5">
    <location>
        <begin position="20"/>
        <end position="171"/>
    </location>
</feature>